<feature type="transmembrane region" description="Helical" evidence="2">
    <location>
        <begin position="322"/>
        <end position="339"/>
    </location>
</feature>
<feature type="region of interest" description="Disordered" evidence="1">
    <location>
        <begin position="1"/>
        <end position="20"/>
    </location>
</feature>
<keyword evidence="4" id="KW-1185">Reference proteome</keyword>
<feature type="transmembrane region" description="Helical" evidence="2">
    <location>
        <begin position="180"/>
        <end position="213"/>
    </location>
</feature>
<dbReference type="AlphaFoldDB" id="A0A517QWS9"/>
<feature type="transmembrane region" description="Helical" evidence="2">
    <location>
        <begin position="88"/>
        <end position="115"/>
    </location>
</feature>
<dbReference type="Proteomes" id="UP000317318">
    <property type="component" value="Chromosome"/>
</dbReference>
<keyword evidence="2" id="KW-0472">Membrane</keyword>
<feature type="transmembrane region" description="Helical" evidence="2">
    <location>
        <begin position="239"/>
        <end position="263"/>
    </location>
</feature>
<protein>
    <recommendedName>
        <fullName evidence="5">Glycosyltransferase RgtA/B/C/D-like domain-containing protein</fullName>
    </recommendedName>
</protein>
<feature type="transmembrane region" description="Helical" evidence="2">
    <location>
        <begin position="374"/>
        <end position="396"/>
    </location>
</feature>
<evidence type="ECO:0000313" key="3">
    <source>
        <dbReference type="EMBL" id="QDT36125.1"/>
    </source>
</evidence>
<evidence type="ECO:0000313" key="4">
    <source>
        <dbReference type="Proteomes" id="UP000317318"/>
    </source>
</evidence>
<evidence type="ECO:0000256" key="2">
    <source>
        <dbReference type="SAM" id="Phobius"/>
    </source>
</evidence>
<feature type="transmembrane region" description="Helical" evidence="2">
    <location>
        <begin position="150"/>
        <end position="168"/>
    </location>
</feature>
<dbReference type="EMBL" id="CP036268">
    <property type="protein sequence ID" value="QDT36125.1"/>
    <property type="molecule type" value="Genomic_DNA"/>
</dbReference>
<dbReference type="OrthoDB" id="9836474at2"/>
<keyword evidence="2" id="KW-0812">Transmembrane</keyword>
<reference evidence="3 4" key="1">
    <citation type="submission" date="2019-02" db="EMBL/GenBank/DDBJ databases">
        <title>Deep-cultivation of Planctomycetes and their phenomic and genomic characterization uncovers novel biology.</title>
        <authorList>
            <person name="Wiegand S."/>
            <person name="Jogler M."/>
            <person name="Boedeker C."/>
            <person name="Pinto D."/>
            <person name="Vollmers J."/>
            <person name="Rivas-Marin E."/>
            <person name="Kohn T."/>
            <person name="Peeters S.H."/>
            <person name="Heuer A."/>
            <person name="Rast P."/>
            <person name="Oberbeckmann S."/>
            <person name="Bunk B."/>
            <person name="Jeske O."/>
            <person name="Meyerdierks A."/>
            <person name="Storesund J.E."/>
            <person name="Kallscheuer N."/>
            <person name="Luecker S."/>
            <person name="Lage O.M."/>
            <person name="Pohl T."/>
            <person name="Merkel B.J."/>
            <person name="Hornburger P."/>
            <person name="Mueller R.-W."/>
            <person name="Bruemmer F."/>
            <person name="Labrenz M."/>
            <person name="Spormann A.M."/>
            <person name="Op den Camp H."/>
            <person name="Overmann J."/>
            <person name="Amann R."/>
            <person name="Jetten M.S.M."/>
            <person name="Mascher T."/>
            <person name="Medema M.H."/>
            <person name="Devos D.P."/>
            <person name="Kaster A.-K."/>
            <person name="Ovreas L."/>
            <person name="Rohde M."/>
            <person name="Galperin M.Y."/>
            <person name="Jogler C."/>
        </authorList>
    </citation>
    <scope>NUCLEOTIDE SEQUENCE [LARGE SCALE GENOMIC DNA]</scope>
    <source>
        <strain evidence="3 4">Pan189</strain>
    </source>
</reference>
<evidence type="ECO:0008006" key="5">
    <source>
        <dbReference type="Google" id="ProtNLM"/>
    </source>
</evidence>
<feature type="transmembrane region" description="Helical" evidence="2">
    <location>
        <begin position="351"/>
        <end position="368"/>
    </location>
</feature>
<dbReference type="KEGG" id="svp:Pan189_04800"/>
<feature type="transmembrane region" description="Helical" evidence="2">
    <location>
        <begin position="30"/>
        <end position="49"/>
    </location>
</feature>
<sequence length="530" mass="59040">MSVPETTDDAAGSDAPSEPRSRFQKLISNSWIVVGIPALFGLIELSWTFQPTNDALCYLSIARSIAEGGPAANLGSQRLFYNPGYPLVIAPCFLTSEFPFLLISLVHWGLFVGFLHQTFRWAKRMLPDLAGPVTLLVGSSVMLKIGWQHFLSEIAFMFVLMALVNVVATARRQRGAGDIWIWAVAVTLAAALVLIRPAGAICVAGIAFAVAYFDGLRPMLRRNRNSGNVSEGDTRRARLWGPVAASFCLVLAAVGAELGVMAYERSQPGEVRKSYAEYLIDTVTSPGRFATAVADGITWRSQEIWQMLIPGLFKADNDPSQWWGFPLLCFYLVWAFCLSQGWWSLARRGDVFAWTLPPYLALHLIWPFDGGGRFMLPMIGLLAACWARSDILWLLIPRYRVPVLVGCAVLHLAIGFGHWIARDVPQRIELTQSMQELERLMDQIEHPSDDQTLLVSRGLPWREVIQLQYLLDRPVLTAEEVVNTREDKLVFAALPVERDPPIGKTVLARTDRYVVYAESKDSPPPSLPDK</sequence>
<organism evidence="3 4">
    <name type="scientific">Stratiformator vulcanicus</name>
    <dbReference type="NCBI Taxonomy" id="2527980"/>
    <lineage>
        <taxon>Bacteria</taxon>
        <taxon>Pseudomonadati</taxon>
        <taxon>Planctomycetota</taxon>
        <taxon>Planctomycetia</taxon>
        <taxon>Planctomycetales</taxon>
        <taxon>Planctomycetaceae</taxon>
        <taxon>Stratiformator</taxon>
    </lineage>
</organism>
<accession>A0A517QWS9</accession>
<keyword evidence="2" id="KW-1133">Transmembrane helix</keyword>
<evidence type="ECO:0000256" key="1">
    <source>
        <dbReference type="SAM" id="MobiDB-lite"/>
    </source>
</evidence>
<name>A0A517QWS9_9PLAN</name>
<feature type="transmembrane region" description="Helical" evidence="2">
    <location>
        <begin position="403"/>
        <end position="421"/>
    </location>
</feature>
<dbReference type="RefSeq" id="WP_145362352.1">
    <property type="nucleotide sequence ID" value="NZ_CP036268.1"/>
</dbReference>
<proteinExistence type="predicted"/>
<gene>
    <name evidence="3" type="ORF">Pan189_04800</name>
</gene>